<name>A0ABR1BIM9_NECAM</name>
<proteinExistence type="predicted"/>
<sequence>MTAPRTPDGTTTASRGGMKKVIHDFYSDLFNSHVHWPLREDGHVIAGVLPSEVREAVISVKYLAPGLDRMRPEHSKYLPPLLINTGENLHSLSVGMQDS</sequence>
<dbReference type="EMBL" id="JAVFWL010000001">
    <property type="protein sequence ID" value="KAK6726334.1"/>
    <property type="molecule type" value="Genomic_DNA"/>
</dbReference>
<keyword evidence="2" id="KW-1185">Reference proteome</keyword>
<organism evidence="1 2">
    <name type="scientific">Necator americanus</name>
    <name type="common">Human hookworm</name>
    <dbReference type="NCBI Taxonomy" id="51031"/>
    <lineage>
        <taxon>Eukaryota</taxon>
        <taxon>Metazoa</taxon>
        <taxon>Ecdysozoa</taxon>
        <taxon>Nematoda</taxon>
        <taxon>Chromadorea</taxon>
        <taxon>Rhabditida</taxon>
        <taxon>Rhabditina</taxon>
        <taxon>Rhabditomorpha</taxon>
        <taxon>Strongyloidea</taxon>
        <taxon>Ancylostomatidae</taxon>
        <taxon>Bunostominae</taxon>
        <taxon>Necator</taxon>
    </lineage>
</organism>
<gene>
    <name evidence="1" type="primary">Necator_chrI.g694</name>
    <name evidence="1" type="ORF">RB195_004572</name>
</gene>
<comment type="caution">
    <text evidence="1">The sequence shown here is derived from an EMBL/GenBank/DDBJ whole genome shotgun (WGS) entry which is preliminary data.</text>
</comment>
<dbReference type="Proteomes" id="UP001303046">
    <property type="component" value="Unassembled WGS sequence"/>
</dbReference>
<evidence type="ECO:0000313" key="2">
    <source>
        <dbReference type="Proteomes" id="UP001303046"/>
    </source>
</evidence>
<reference evidence="1 2" key="1">
    <citation type="submission" date="2023-08" db="EMBL/GenBank/DDBJ databases">
        <title>A Necator americanus chromosomal reference genome.</title>
        <authorList>
            <person name="Ilik V."/>
            <person name="Petrzelkova K.J."/>
            <person name="Pardy F."/>
            <person name="Fuh T."/>
            <person name="Niatou-Singa F.S."/>
            <person name="Gouil Q."/>
            <person name="Baker L."/>
            <person name="Ritchie M.E."/>
            <person name="Jex A.R."/>
            <person name="Gazzola D."/>
            <person name="Li H."/>
            <person name="Toshio Fujiwara R."/>
            <person name="Zhan B."/>
            <person name="Aroian R.V."/>
            <person name="Pafco B."/>
            <person name="Schwarz E.M."/>
        </authorList>
    </citation>
    <scope>NUCLEOTIDE SEQUENCE [LARGE SCALE GENOMIC DNA]</scope>
    <source>
        <strain evidence="1 2">Aroian</strain>
        <tissue evidence="1">Whole animal</tissue>
    </source>
</reference>
<accession>A0ABR1BIM9</accession>
<protein>
    <submittedName>
        <fullName evidence="1">Uncharacterized protein</fullName>
    </submittedName>
</protein>
<evidence type="ECO:0000313" key="1">
    <source>
        <dbReference type="EMBL" id="KAK6726334.1"/>
    </source>
</evidence>